<dbReference type="InterPro" id="IPR049712">
    <property type="entry name" value="Poly_export"/>
</dbReference>
<keyword evidence="5" id="KW-0762">Sugar transport</keyword>
<evidence type="ECO:0000256" key="1">
    <source>
        <dbReference type="ARBA" id="ARBA00004571"/>
    </source>
</evidence>
<dbReference type="Gene3D" id="3.30.1950.10">
    <property type="entry name" value="wza like domain"/>
    <property type="match status" value="1"/>
</dbReference>
<keyword evidence="13" id="KW-0998">Cell outer membrane</keyword>
<keyword evidence="7" id="KW-0732">Signal</keyword>
<dbReference type="PANTHER" id="PTHR33619:SF3">
    <property type="entry name" value="POLYSACCHARIDE EXPORT PROTEIN GFCE-RELATED"/>
    <property type="match status" value="1"/>
</dbReference>
<dbReference type="Gene3D" id="3.10.560.10">
    <property type="entry name" value="Outer membrane lipoprotein wza domain like"/>
    <property type="match status" value="2"/>
</dbReference>
<name>A0ABS3APV7_9BACT</name>
<keyword evidence="14" id="KW-0449">Lipoprotein</keyword>
<protein>
    <submittedName>
        <fullName evidence="17">Polysaccharide biosynthesis/export family protein</fullName>
    </submittedName>
</protein>
<sequence length="354" mass="39484">MRFFPPLLVLSLFIAVCTVSCSRTYKTVPYQSSSTEDFVLDSYKIRQGKFSILEMEGNLPAKLDPKTLEEYIDVVANDDILLIVLYHPSRKDLMEEVGLISSDIGYQVVDGKIELPDLGPVEVAGLPLEEARRKVEEKYRQEIPDVQIYMVYKARLMKKVELAGMVSRSDIPVDGKLRLFDLLAKVKIPNDANLFKSYLVRDGTLLPVDMRKLLHEGDMGQNVVMHGGDKVFIAAADAAHVMLMGEVGSPRIVAAPRGYLSLRDAIVQAGGILFTGNKRRIQVIRGNIANPKIYTLNWDEIVNIPNHSLLVMTGDTVYVTSKPITEWNRFIDQLLPSFGGVVALKATYNTLGGR</sequence>
<gene>
    <name evidence="17" type="ORF">JYU14_01480</name>
</gene>
<comment type="caution">
    <text evidence="17">The sequence shown here is derived from an EMBL/GenBank/DDBJ whole genome shotgun (WGS) entry which is preliminary data.</text>
</comment>
<evidence type="ECO:0000256" key="3">
    <source>
        <dbReference type="ARBA" id="ARBA00022448"/>
    </source>
</evidence>
<keyword evidence="3" id="KW-0813">Transport</keyword>
<dbReference type="EMBL" id="JAFITR010000020">
    <property type="protein sequence ID" value="MBN4066737.1"/>
    <property type="molecule type" value="Genomic_DNA"/>
</dbReference>
<evidence type="ECO:0000256" key="14">
    <source>
        <dbReference type="ARBA" id="ARBA00023288"/>
    </source>
</evidence>
<evidence type="ECO:0000256" key="13">
    <source>
        <dbReference type="ARBA" id="ARBA00023237"/>
    </source>
</evidence>
<dbReference type="InterPro" id="IPR054765">
    <property type="entry name" value="SLBB_dom"/>
</dbReference>
<evidence type="ECO:0000256" key="11">
    <source>
        <dbReference type="ARBA" id="ARBA00023136"/>
    </source>
</evidence>
<keyword evidence="12" id="KW-0564">Palmitate</keyword>
<comment type="similarity">
    <text evidence="2">Belongs to the BexD/CtrA/VexA family.</text>
</comment>
<evidence type="ECO:0000259" key="15">
    <source>
        <dbReference type="Pfam" id="PF02563"/>
    </source>
</evidence>
<feature type="domain" description="SLBB" evidence="16">
    <location>
        <begin position="241"/>
        <end position="319"/>
    </location>
</feature>
<evidence type="ECO:0000256" key="6">
    <source>
        <dbReference type="ARBA" id="ARBA00022692"/>
    </source>
</evidence>
<dbReference type="PANTHER" id="PTHR33619">
    <property type="entry name" value="POLYSACCHARIDE EXPORT PROTEIN GFCE-RELATED"/>
    <property type="match status" value="1"/>
</dbReference>
<keyword evidence="18" id="KW-1185">Reference proteome</keyword>
<organism evidence="17 18">
    <name type="scientific">Simkania negevensis</name>
    <dbReference type="NCBI Taxonomy" id="83561"/>
    <lineage>
        <taxon>Bacteria</taxon>
        <taxon>Pseudomonadati</taxon>
        <taxon>Chlamydiota</taxon>
        <taxon>Chlamydiia</taxon>
        <taxon>Parachlamydiales</taxon>
        <taxon>Simkaniaceae</taxon>
        <taxon>Simkania</taxon>
    </lineage>
</organism>
<evidence type="ECO:0000256" key="10">
    <source>
        <dbReference type="ARBA" id="ARBA00023114"/>
    </source>
</evidence>
<keyword evidence="6" id="KW-0812">Transmembrane</keyword>
<dbReference type="InterPro" id="IPR003715">
    <property type="entry name" value="Poly_export_N"/>
</dbReference>
<evidence type="ECO:0000256" key="7">
    <source>
        <dbReference type="ARBA" id="ARBA00022729"/>
    </source>
</evidence>
<evidence type="ECO:0000256" key="5">
    <source>
        <dbReference type="ARBA" id="ARBA00022597"/>
    </source>
</evidence>
<proteinExistence type="inferred from homology"/>
<comment type="subcellular location">
    <subcellularLocation>
        <location evidence="1">Cell outer membrane</location>
        <topology evidence="1">Multi-pass membrane protein</topology>
    </subcellularLocation>
</comment>
<keyword evidence="9" id="KW-0406">Ion transport</keyword>
<dbReference type="Pfam" id="PF02563">
    <property type="entry name" value="Poly_export"/>
    <property type="match status" value="1"/>
</dbReference>
<evidence type="ECO:0000256" key="12">
    <source>
        <dbReference type="ARBA" id="ARBA00023139"/>
    </source>
</evidence>
<keyword evidence="4" id="KW-1134">Transmembrane beta strand</keyword>
<feature type="domain" description="Polysaccharide export protein N-terminal" evidence="15">
    <location>
        <begin position="80"/>
        <end position="148"/>
    </location>
</feature>
<reference evidence="17 18" key="1">
    <citation type="submission" date="2021-02" db="EMBL/GenBank/DDBJ databases">
        <title>Activity-based single-cell genomes from oceanic crustal fluid captures similar information to metagenomic and metatranscriptomic surveys with orders of magnitude less sampling.</title>
        <authorList>
            <person name="D'Angelo T.S."/>
            <person name="Orcutt B.N."/>
        </authorList>
    </citation>
    <scope>NUCLEOTIDE SEQUENCE [LARGE SCALE GENOMIC DNA]</scope>
    <source>
        <strain evidence="17">AH-315-G07</strain>
    </source>
</reference>
<keyword evidence="11" id="KW-0472">Membrane</keyword>
<keyword evidence="10" id="KW-0626">Porin</keyword>
<evidence type="ECO:0000313" key="17">
    <source>
        <dbReference type="EMBL" id="MBN4066737.1"/>
    </source>
</evidence>
<keyword evidence="8" id="KW-0625">Polysaccharide transport</keyword>
<evidence type="ECO:0000256" key="2">
    <source>
        <dbReference type="ARBA" id="ARBA00009450"/>
    </source>
</evidence>
<evidence type="ECO:0000256" key="4">
    <source>
        <dbReference type="ARBA" id="ARBA00022452"/>
    </source>
</evidence>
<evidence type="ECO:0000259" key="16">
    <source>
        <dbReference type="Pfam" id="PF22461"/>
    </source>
</evidence>
<evidence type="ECO:0000256" key="9">
    <source>
        <dbReference type="ARBA" id="ARBA00023065"/>
    </source>
</evidence>
<dbReference type="Proteomes" id="UP000722121">
    <property type="component" value="Unassembled WGS sequence"/>
</dbReference>
<evidence type="ECO:0000256" key="8">
    <source>
        <dbReference type="ARBA" id="ARBA00023047"/>
    </source>
</evidence>
<evidence type="ECO:0000313" key="18">
    <source>
        <dbReference type="Proteomes" id="UP000722121"/>
    </source>
</evidence>
<dbReference type="Pfam" id="PF22461">
    <property type="entry name" value="SLBB_2"/>
    <property type="match status" value="1"/>
</dbReference>
<accession>A0ABS3APV7</accession>